<dbReference type="Gene3D" id="1.10.287.130">
    <property type="match status" value="1"/>
</dbReference>
<dbReference type="InterPro" id="IPR035965">
    <property type="entry name" value="PAS-like_dom_sf"/>
</dbReference>
<evidence type="ECO:0000256" key="4">
    <source>
        <dbReference type="ARBA" id="ARBA00022553"/>
    </source>
</evidence>
<dbReference type="CDD" id="cd00082">
    <property type="entry name" value="HisKA"/>
    <property type="match status" value="1"/>
</dbReference>
<evidence type="ECO:0000256" key="11">
    <source>
        <dbReference type="ARBA" id="ARBA00023012"/>
    </source>
</evidence>
<dbReference type="SUPFAM" id="SSF55785">
    <property type="entry name" value="PYP-like sensor domain (PAS domain)"/>
    <property type="match status" value="1"/>
</dbReference>
<dbReference type="Gene3D" id="3.30.450.20">
    <property type="entry name" value="PAS domain"/>
    <property type="match status" value="1"/>
</dbReference>
<keyword evidence="4" id="KW-0597">Phosphoprotein</keyword>
<evidence type="ECO:0000256" key="8">
    <source>
        <dbReference type="ARBA" id="ARBA00022777"/>
    </source>
</evidence>
<keyword evidence="7" id="KW-0547">Nucleotide-binding</keyword>
<keyword evidence="11" id="KW-0902">Two-component regulatory system</keyword>
<dbReference type="PANTHER" id="PTHR42878">
    <property type="entry name" value="TWO-COMPONENT HISTIDINE KINASE"/>
    <property type="match status" value="1"/>
</dbReference>
<evidence type="ECO:0000259" key="16">
    <source>
        <dbReference type="PROSITE" id="PS50885"/>
    </source>
</evidence>
<dbReference type="SMART" id="SM00387">
    <property type="entry name" value="HATPase_c"/>
    <property type="match status" value="1"/>
</dbReference>
<keyword evidence="5" id="KW-0808">Transferase</keyword>
<evidence type="ECO:0000256" key="5">
    <source>
        <dbReference type="ARBA" id="ARBA00022679"/>
    </source>
</evidence>
<dbReference type="PANTHER" id="PTHR42878:SF7">
    <property type="entry name" value="SENSOR HISTIDINE KINASE GLRK"/>
    <property type="match status" value="1"/>
</dbReference>
<keyword evidence="6 13" id="KW-0812">Transmembrane</keyword>
<evidence type="ECO:0000256" key="13">
    <source>
        <dbReference type="SAM" id="Phobius"/>
    </source>
</evidence>
<accession>A0ABS4GGW6</accession>
<dbReference type="PROSITE" id="PS50885">
    <property type="entry name" value="HAMP"/>
    <property type="match status" value="1"/>
</dbReference>
<dbReference type="Pfam" id="PF00512">
    <property type="entry name" value="HisKA"/>
    <property type="match status" value="1"/>
</dbReference>
<evidence type="ECO:0000313" key="17">
    <source>
        <dbReference type="EMBL" id="MBP1926936.1"/>
    </source>
</evidence>
<gene>
    <name evidence="17" type="ORF">J2Z76_002808</name>
</gene>
<dbReference type="InterPro" id="IPR036890">
    <property type="entry name" value="HATPase_C_sf"/>
</dbReference>
<feature type="domain" description="Histidine kinase" evidence="14">
    <location>
        <begin position="368"/>
        <end position="581"/>
    </location>
</feature>
<dbReference type="InterPro" id="IPR050351">
    <property type="entry name" value="BphY/WalK/GraS-like"/>
</dbReference>
<feature type="domain" description="HAMP" evidence="16">
    <location>
        <begin position="190"/>
        <end position="242"/>
    </location>
</feature>
<feature type="domain" description="PAS" evidence="15">
    <location>
        <begin position="247"/>
        <end position="292"/>
    </location>
</feature>
<dbReference type="Gene3D" id="6.10.340.10">
    <property type="match status" value="1"/>
</dbReference>
<dbReference type="SUPFAM" id="SSF158472">
    <property type="entry name" value="HAMP domain-like"/>
    <property type="match status" value="1"/>
</dbReference>
<dbReference type="InterPro" id="IPR003661">
    <property type="entry name" value="HisK_dim/P_dom"/>
</dbReference>
<evidence type="ECO:0000256" key="10">
    <source>
        <dbReference type="ARBA" id="ARBA00022989"/>
    </source>
</evidence>
<evidence type="ECO:0000259" key="15">
    <source>
        <dbReference type="PROSITE" id="PS50112"/>
    </source>
</evidence>
<evidence type="ECO:0000259" key="14">
    <source>
        <dbReference type="PROSITE" id="PS50109"/>
    </source>
</evidence>
<evidence type="ECO:0000256" key="7">
    <source>
        <dbReference type="ARBA" id="ARBA00022741"/>
    </source>
</evidence>
<evidence type="ECO:0000256" key="1">
    <source>
        <dbReference type="ARBA" id="ARBA00000085"/>
    </source>
</evidence>
<sequence>MKNIIVRRVTLLMFITLFFSSILVSFLSLLFSEGMKADYRGKEFVPDLSVLTEFTIQYQKGNLSKDTYEDILMNASKEYVSEYMVINPDGTAVFATKGIIDPSIKTKIEEALIEVLNGDEIYQKMYESTKKPAVLIGVPVIENNKSTGAIFALLDMTDLLQERKRFYKALVISMIIVIPLGIGFSYLVLKRIVKPIKNVVTVALSMVEGDFSIRADETLKGEVGLLGRTINKLSVDLYKNVSELYIEKNRLYQVLNSLEEGMIAVDERRCITHFNKVFLEMFGLEQEKIKGKCVDDIGILNEELYELSQVIEGKYSVIKNCTNKDVVMRVVIASIEDEKNISVGAVVLFRDITEIEKLETMRKDYVSNVSHELRSPLTSIRGLIEPLMDSIVTDEVDIKRYYEIIYKESLRLSRLVDDIMELSRLQTNDAIIDKTSVNLNSIIEMVYDRFKILDGDINLIYNPVSIPKVYTNYDRIEQVMVILLDNAYKFTPKGGQIEILTEARANDVLVIIKDNGVGIDREDLPFIFDRFYKSDKSRSKRGTGLGLSIAKEILNIMGEEINVKSEHGKGSSFEFTVQIENK</sequence>
<dbReference type="SMART" id="SM00091">
    <property type="entry name" value="PAS"/>
    <property type="match status" value="1"/>
</dbReference>
<evidence type="ECO:0000256" key="3">
    <source>
        <dbReference type="ARBA" id="ARBA00012438"/>
    </source>
</evidence>
<evidence type="ECO:0000256" key="2">
    <source>
        <dbReference type="ARBA" id="ARBA00004141"/>
    </source>
</evidence>
<dbReference type="Pfam" id="PF00672">
    <property type="entry name" value="HAMP"/>
    <property type="match status" value="1"/>
</dbReference>
<evidence type="ECO:0000256" key="9">
    <source>
        <dbReference type="ARBA" id="ARBA00022840"/>
    </source>
</evidence>
<reference evidence="17 18" key="1">
    <citation type="submission" date="2021-03" db="EMBL/GenBank/DDBJ databases">
        <title>Genomic Encyclopedia of Type Strains, Phase IV (KMG-IV): sequencing the most valuable type-strain genomes for metagenomic binning, comparative biology and taxonomic classification.</title>
        <authorList>
            <person name="Goeker M."/>
        </authorList>
    </citation>
    <scope>NUCLEOTIDE SEQUENCE [LARGE SCALE GENOMIC DNA]</scope>
    <source>
        <strain evidence="17 18">DSM 24004</strain>
    </source>
</reference>
<dbReference type="EMBL" id="JAGGKS010000009">
    <property type="protein sequence ID" value="MBP1926936.1"/>
    <property type="molecule type" value="Genomic_DNA"/>
</dbReference>
<feature type="transmembrane region" description="Helical" evidence="13">
    <location>
        <begin position="12"/>
        <end position="32"/>
    </location>
</feature>
<dbReference type="Pfam" id="PF13426">
    <property type="entry name" value="PAS_9"/>
    <property type="match status" value="1"/>
</dbReference>
<dbReference type="InterPro" id="IPR003660">
    <property type="entry name" value="HAMP_dom"/>
</dbReference>
<evidence type="ECO:0000256" key="12">
    <source>
        <dbReference type="ARBA" id="ARBA00023136"/>
    </source>
</evidence>
<dbReference type="PROSITE" id="PS50109">
    <property type="entry name" value="HIS_KIN"/>
    <property type="match status" value="1"/>
</dbReference>
<dbReference type="CDD" id="cd00075">
    <property type="entry name" value="HATPase"/>
    <property type="match status" value="1"/>
</dbReference>
<proteinExistence type="predicted"/>
<comment type="catalytic activity">
    <reaction evidence="1">
        <text>ATP + protein L-histidine = ADP + protein N-phospho-L-histidine.</text>
        <dbReference type="EC" id="2.7.13.3"/>
    </reaction>
</comment>
<dbReference type="NCBIfam" id="TIGR00229">
    <property type="entry name" value="sensory_box"/>
    <property type="match status" value="1"/>
</dbReference>
<organism evidence="17 18">
    <name type="scientific">Sedimentibacter acidaminivorans</name>
    <dbReference type="NCBI Taxonomy" id="913099"/>
    <lineage>
        <taxon>Bacteria</taxon>
        <taxon>Bacillati</taxon>
        <taxon>Bacillota</taxon>
        <taxon>Tissierellia</taxon>
        <taxon>Sedimentibacter</taxon>
    </lineage>
</organism>
<comment type="subcellular location">
    <subcellularLocation>
        <location evidence="2">Membrane</location>
        <topology evidence="2">Multi-pass membrane protein</topology>
    </subcellularLocation>
</comment>
<dbReference type="CDD" id="cd06225">
    <property type="entry name" value="HAMP"/>
    <property type="match status" value="1"/>
</dbReference>
<dbReference type="Pfam" id="PF02518">
    <property type="entry name" value="HATPase_c"/>
    <property type="match status" value="1"/>
</dbReference>
<dbReference type="SUPFAM" id="SSF55874">
    <property type="entry name" value="ATPase domain of HSP90 chaperone/DNA topoisomerase II/histidine kinase"/>
    <property type="match status" value="1"/>
</dbReference>
<dbReference type="SUPFAM" id="SSF47384">
    <property type="entry name" value="Homodimeric domain of signal transducing histidine kinase"/>
    <property type="match status" value="1"/>
</dbReference>
<dbReference type="InterPro" id="IPR005467">
    <property type="entry name" value="His_kinase_dom"/>
</dbReference>
<keyword evidence="18" id="KW-1185">Reference proteome</keyword>
<dbReference type="InterPro" id="IPR036097">
    <property type="entry name" value="HisK_dim/P_sf"/>
</dbReference>
<keyword evidence="8" id="KW-0418">Kinase</keyword>
<protein>
    <recommendedName>
        <fullName evidence="3">histidine kinase</fullName>
        <ecNumber evidence="3">2.7.13.3</ecNumber>
    </recommendedName>
</protein>
<evidence type="ECO:0000256" key="6">
    <source>
        <dbReference type="ARBA" id="ARBA00022692"/>
    </source>
</evidence>
<feature type="transmembrane region" description="Helical" evidence="13">
    <location>
        <begin position="166"/>
        <end position="189"/>
    </location>
</feature>
<keyword evidence="12 13" id="KW-0472">Membrane</keyword>
<dbReference type="PRINTS" id="PR00344">
    <property type="entry name" value="BCTRLSENSOR"/>
</dbReference>
<dbReference type="EC" id="2.7.13.3" evidence="3"/>
<dbReference type="SMART" id="SM00304">
    <property type="entry name" value="HAMP"/>
    <property type="match status" value="1"/>
</dbReference>
<dbReference type="RefSeq" id="WP_209512657.1">
    <property type="nucleotide sequence ID" value="NZ_JAGGKS010000009.1"/>
</dbReference>
<dbReference type="Gene3D" id="3.30.565.10">
    <property type="entry name" value="Histidine kinase-like ATPase, C-terminal domain"/>
    <property type="match status" value="1"/>
</dbReference>
<dbReference type="InterPro" id="IPR004358">
    <property type="entry name" value="Sig_transdc_His_kin-like_C"/>
</dbReference>
<evidence type="ECO:0000313" key="18">
    <source>
        <dbReference type="Proteomes" id="UP001519342"/>
    </source>
</evidence>
<dbReference type="InterPro" id="IPR000014">
    <property type="entry name" value="PAS"/>
</dbReference>
<dbReference type="PROSITE" id="PS50112">
    <property type="entry name" value="PAS"/>
    <property type="match status" value="1"/>
</dbReference>
<dbReference type="SMART" id="SM00388">
    <property type="entry name" value="HisKA"/>
    <property type="match status" value="1"/>
</dbReference>
<dbReference type="InterPro" id="IPR003594">
    <property type="entry name" value="HATPase_dom"/>
</dbReference>
<keyword evidence="10 13" id="KW-1133">Transmembrane helix</keyword>
<dbReference type="CDD" id="cd00130">
    <property type="entry name" value="PAS"/>
    <property type="match status" value="1"/>
</dbReference>
<keyword evidence="9" id="KW-0067">ATP-binding</keyword>
<name>A0ABS4GGW6_9FIRM</name>
<comment type="caution">
    <text evidence="17">The sequence shown here is derived from an EMBL/GenBank/DDBJ whole genome shotgun (WGS) entry which is preliminary data.</text>
</comment>
<dbReference type="Proteomes" id="UP001519342">
    <property type="component" value="Unassembled WGS sequence"/>
</dbReference>